<organism evidence="1 2">
    <name type="scientific">Datura stramonium</name>
    <name type="common">Jimsonweed</name>
    <name type="synonym">Common thornapple</name>
    <dbReference type="NCBI Taxonomy" id="4076"/>
    <lineage>
        <taxon>Eukaryota</taxon>
        <taxon>Viridiplantae</taxon>
        <taxon>Streptophyta</taxon>
        <taxon>Embryophyta</taxon>
        <taxon>Tracheophyta</taxon>
        <taxon>Spermatophyta</taxon>
        <taxon>Magnoliopsida</taxon>
        <taxon>eudicotyledons</taxon>
        <taxon>Gunneridae</taxon>
        <taxon>Pentapetalae</taxon>
        <taxon>asterids</taxon>
        <taxon>lamiids</taxon>
        <taxon>Solanales</taxon>
        <taxon>Solanaceae</taxon>
        <taxon>Solanoideae</taxon>
        <taxon>Datureae</taxon>
        <taxon>Datura</taxon>
    </lineage>
</organism>
<feature type="non-terminal residue" evidence="1">
    <location>
        <position position="1"/>
    </location>
</feature>
<dbReference type="EMBL" id="JACEIK010000423">
    <property type="protein sequence ID" value="MCD7456783.1"/>
    <property type="molecule type" value="Genomic_DNA"/>
</dbReference>
<protein>
    <submittedName>
        <fullName evidence="1">Uncharacterized protein</fullName>
    </submittedName>
</protein>
<comment type="caution">
    <text evidence="1">The sequence shown here is derived from an EMBL/GenBank/DDBJ whole genome shotgun (WGS) entry which is preliminary data.</text>
</comment>
<accession>A0ABS8SD59</accession>
<reference evidence="1 2" key="1">
    <citation type="journal article" date="2021" name="BMC Genomics">
        <title>Datura genome reveals duplications of psychoactive alkaloid biosynthetic genes and high mutation rate following tissue culture.</title>
        <authorList>
            <person name="Rajewski A."/>
            <person name="Carter-House D."/>
            <person name="Stajich J."/>
            <person name="Litt A."/>
        </authorList>
    </citation>
    <scope>NUCLEOTIDE SEQUENCE [LARGE SCALE GENOMIC DNA]</scope>
    <source>
        <strain evidence="1">AR-01</strain>
    </source>
</reference>
<evidence type="ECO:0000313" key="2">
    <source>
        <dbReference type="Proteomes" id="UP000823775"/>
    </source>
</evidence>
<proteinExistence type="predicted"/>
<gene>
    <name evidence="1" type="ORF">HAX54_033122</name>
</gene>
<evidence type="ECO:0000313" key="1">
    <source>
        <dbReference type="EMBL" id="MCD7456783.1"/>
    </source>
</evidence>
<keyword evidence="2" id="KW-1185">Reference proteome</keyword>
<name>A0ABS8SD59_DATST</name>
<sequence>DHGLLCIEVKDLRAQIERNEEASAARHMFWLLLSRDFLNQLFLSSFSLLSPFLIHHLLPLDRPIHFFLLNI</sequence>
<dbReference type="Proteomes" id="UP000823775">
    <property type="component" value="Unassembled WGS sequence"/>
</dbReference>